<dbReference type="eggNOG" id="ENOG502QVK6">
    <property type="taxonomic scope" value="Eukaryota"/>
</dbReference>
<dbReference type="GeneID" id="17038967"/>
<proteinExistence type="predicted"/>
<evidence type="ECO:0000313" key="1">
    <source>
        <dbReference type="EMBL" id="EIE21000.1"/>
    </source>
</evidence>
<dbReference type="RefSeq" id="XP_005645544.1">
    <property type="nucleotide sequence ID" value="XM_005645487.1"/>
</dbReference>
<dbReference type="PANTHER" id="PTHR33973:SF4">
    <property type="entry name" value="OS07G0153300 PROTEIN"/>
    <property type="match status" value="1"/>
</dbReference>
<evidence type="ECO:0000313" key="2">
    <source>
        <dbReference type="Proteomes" id="UP000007264"/>
    </source>
</evidence>
<dbReference type="OrthoDB" id="3340520at2759"/>
<keyword evidence="2" id="KW-1185">Reference proteome</keyword>
<dbReference type="KEGG" id="csl:COCSUDRAFT_30210"/>
<name>I0YRI1_COCSC</name>
<dbReference type="PANTHER" id="PTHR33973">
    <property type="entry name" value="OS07G0153300 PROTEIN"/>
    <property type="match status" value="1"/>
</dbReference>
<reference evidence="1 2" key="1">
    <citation type="journal article" date="2012" name="Genome Biol.">
        <title>The genome of the polar eukaryotic microalga coccomyxa subellipsoidea reveals traits of cold adaptation.</title>
        <authorList>
            <person name="Blanc G."/>
            <person name="Agarkova I."/>
            <person name="Grimwood J."/>
            <person name="Kuo A."/>
            <person name="Brueggeman A."/>
            <person name="Dunigan D."/>
            <person name="Gurnon J."/>
            <person name="Ladunga I."/>
            <person name="Lindquist E."/>
            <person name="Lucas S."/>
            <person name="Pangilinan J."/>
            <person name="Proschold T."/>
            <person name="Salamov A."/>
            <person name="Schmutz J."/>
            <person name="Weeks D."/>
            <person name="Yamada T."/>
            <person name="Claverie J.M."/>
            <person name="Grigoriev I."/>
            <person name="Van Etten J."/>
            <person name="Lomsadze A."/>
            <person name="Borodovsky M."/>
        </authorList>
    </citation>
    <scope>NUCLEOTIDE SEQUENCE [LARGE SCALE GENOMIC DNA]</scope>
    <source>
        <strain evidence="1 2">C-169</strain>
    </source>
</reference>
<protein>
    <submittedName>
        <fullName evidence="1">DUF1365-domain-containing protein</fullName>
    </submittedName>
</protein>
<organism evidence="1 2">
    <name type="scientific">Coccomyxa subellipsoidea (strain C-169)</name>
    <name type="common">Green microalga</name>
    <dbReference type="NCBI Taxonomy" id="574566"/>
    <lineage>
        <taxon>Eukaryota</taxon>
        <taxon>Viridiplantae</taxon>
        <taxon>Chlorophyta</taxon>
        <taxon>core chlorophytes</taxon>
        <taxon>Trebouxiophyceae</taxon>
        <taxon>Trebouxiophyceae incertae sedis</taxon>
        <taxon>Coccomyxaceae</taxon>
        <taxon>Coccomyxa</taxon>
        <taxon>Coccomyxa subellipsoidea</taxon>
    </lineage>
</organism>
<dbReference type="Proteomes" id="UP000007264">
    <property type="component" value="Unassembled WGS sequence"/>
</dbReference>
<accession>I0YRI1</accession>
<gene>
    <name evidence="1" type="ORF">COCSUDRAFT_30210</name>
</gene>
<comment type="caution">
    <text evidence="1">The sequence shown here is derived from an EMBL/GenBank/DDBJ whole genome shotgun (WGS) entry which is preliminary data.</text>
</comment>
<dbReference type="AlphaFoldDB" id="I0YRI1"/>
<sequence length="311" mass="35106">MLVSREGSNNVMDLIILAQGVALLLFFVRTSVTAAVSLPYYLVKCLLPSSPPRLSERDDDSSCVFYEGTVYHVRRRPIHSEFRYPVRMAVVDLDKPPGWWHEQASDHMTAKEARAFAGTDGDVLLLTTPVSAGYNQNPISVYYCMGAGGRLRQGIAEVTNTPWGERVTFLFHPEGQDVPKAMHVSPLMDMKSTWRIRAPLPGERCSLEVSAVHPEMGAFFDARLTAVRSRVRGRSETAGLATLWRYGFMPHRVAIWIYLQALGLLWHGVPFFGYPPPETRAEAERKAANPVNSQNRHFVWRNPLHYPWNAL</sequence>
<dbReference type="InterPro" id="IPR010775">
    <property type="entry name" value="DUF1365"/>
</dbReference>
<dbReference type="EMBL" id="AGSI01000013">
    <property type="protein sequence ID" value="EIE21000.1"/>
    <property type="molecule type" value="Genomic_DNA"/>
</dbReference>
<dbReference type="Pfam" id="PF07103">
    <property type="entry name" value="DUF1365"/>
    <property type="match status" value="1"/>
</dbReference>